<dbReference type="EMBL" id="AFUP01000003">
    <property type="protein sequence ID" value="EGV09445.1"/>
    <property type="molecule type" value="Genomic_DNA"/>
</dbReference>
<dbReference type="AlphaFoldDB" id="F9P6T0"/>
<dbReference type="Proteomes" id="UP000003287">
    <property type="component" value="Unassembled WGS sequence"/>
</dbReference>
<reference evidence="1 2" key="1">
    <citation type="submission" date="2011-06" db="EMBL/GenBank/DDBJ databases">
        <authorList>
            <person name="Harkins D.M."/>
            <person name="Madupu R."/>
            <person name="Durkin A.S."/>
            <person name="Torralba M."/>
            <person name="Methe B."/>
            <person name="Sutton G.G."/>
            <person name="Nelson K.E."/>
        </authorList>
    </citation>
    <scope>NUCLEOTIDE SEQUENCE [LARGE SCALE GENOMIC DNA]</scope>
    <source>
        <strain evidence="1 2">SK1060</strain>
    </source>
</reference>
<sequence>MSRFGHKIHFEKEVGIIFLPLFICKKYFKNLNVNACFFKKEGVQYN</sequence>
<evidence type="ECO:0000313" key="2">
    <source>
        <dbReference type="Proteomes" id="UP000003287"/>
    </source>
</evidence>
<name>F9P6T0_STRCV</name>
<protein>
    <submittedName>
        <fullName evidence="1">Uncharacterized protein</fullName>
    </submittedName>
</protein>
<proteinExistence type="predicted"/>
<gene>
    <name evidence="1" type="ORF">HMPREF1042_1181</name>
</gene>
<organism evidence="1 2">
    <name type="scientific">Streptococcus constellatus subsp. pharyngis SK1060 = CCUG 46377</name>
    <dbReference type="NCBI Taxonomy" id="1035184"/>
    <lineage>
        <taxon>Bacteria</taxon>
        <taxon>Bacillati</taxon>
        <taxon>Bacillota</taxon>
        <taxon>Bacilli</taxon>
        <taxon>Lactobacillales</taxon>
        <taxon>Streptococcaceae</taxon>
        <taxon>Streptococcus</taxon>
        <taxon>Streptococcus anginosus group</taxon>
    </lineage>
</organism>
<accession>F9P6T0</accession>
<evidence type="ECO:0000313" key="1">
    <source>
        <dbReference type="EMBL" id="EGV09445.1"/>
    </source>
</evidence>